<dbReference type="InterPro" id="IPR052758">
    <property type="entry name" value="SRC_co-chaperone"/>
</dbReference>
<dbReference type="Pfam" id="PF00226">
    <property type="entry name" value="DnaJ"/>
    <property type="match status" value="1"/>
</dbReference>
<dbReference type="SMART" id="SM00028">
    <property type="entry name" value="TPR"/>
    <property type="match status" value="6"/>
</dbReference>
<evidence type="ECO:0000259" key="2">
    <source>
        <dbReference type="PROSITE" id="PS50076"/>
    </source>
</evidence>
<dbReference type="AlphaFoldDB" id="A0A6A7BZX7"/>
<keyword evidence="1" id="KW-0802">TPR repeat</keyword>
<feature type="repeat" description="TPR" evidence="1">
    <location>
        <begin position="284"/>
        <end position="317"/>
    </location>
</feature>
<organism evidence="3 4">
    <name type="scientific">Piedraia hortae CBS 480.64</name>
    <dbReference type="NCBI Taxonomy" id="1314780"/>
    <lineage>
        <taxon>Eukaryota</taxon>
        <taxon>Fungi</taxon>
        <taxon>Dikarya</taxon>
        <taxon>Ascomycota</taxon>
        <taxon>Pezizomycotina</taxon>
        <taxon>Dothideomycetes</taxon>
        <taxon>Dothideomycetidae</taxon>
        <taxon>Capnodiales</taxon>
        <taxon>Piedraiaceae</taxon>
        <taxon>Piedraia</taxon>
    </lineage>
</organism>
<dbReference type="PANTHER" id="PTHR44200">
    <property type="entry name" value="DNAJ HOMOLOG SUBFAMILY C MEMBER 7"/>
    <property type="match status" value="1"/>
</dbReference>
<name>A0A6A7BZX7_9PEZI</name>
<dbReference type="PROSITE" id="PS50076">
    <property type="entry name" value="DNAJ_2"/>
    <property type="match status" value="1"/>
</dbReference>
<evidence type="ECO:0000313" key="4">
    <source>
        <dbReference type="Proteomes" id="UP000799421"/>
    </source>
</evidence>
<feature type="repeat" description="TPR" evidence="1">
    <location>
        <begin position="246"/>
        <end position="279"/>
    </location>
</feature>
<dbReference type="PRINTS" id="PR00625">
    <property type="entry name" value="JDOMAIN"/>
</dbReference>
<dbReference type="InterPro" id="IPR019734">
    <property type="entry name" value="TPR_rpt"/>
</dbReference>
<feature type="repeat" description="TPR" evidence="1">
    <location>
        <begin position="15"/>
        <end position="48"/>
    </location>
</feature>
<dbReference type="PROSITE" id="PS50005">
    <property type="entry name" value="TPR"/>
    <property type="match status" value="4"/>
</dbReference>
<dbReference type="SUPFAM" id="SSF46565">
    <property type="entry name" value="Chaperone J-domain"/>
    <property type="match status" value="1"/>
</dbReference>
<dbReference type="InterPro" id="IPR011990">
    <property type="entry name" value="TPR-like_helical_dom_sf"/>
</dbReference>
<sequence>DTQPPPPPPHKAPDAEEFKAAGNKLYAAGQYDQAAQEYTRAIAADPGSSTYLSNRAAAYMAAGRWTDALEDCISASHLSPNNPKILHRLAKIHTSLGRPQDALEIYASMTPPATAKDRAAALQMQAHITQAEENLRTGTGGSLALHALDQAEKGLASSVPPPRKWRLMRGNAYLKMNNINSLGSAQSISTDLLRLNPTDAEALLLRGRALSAQGENEKAITHFRSALSYDPDFREAALLLRKIQTLERKKEEGNRLFKTGRFENAIEAYNAALEADEGNKPTAAKILRNRAMAAAKLGRFEEAISDCDRALVFDPGYVNAARTRAKILGESGDWEGAVRAYQALVADAPGDVALARELRNAELELKKSKRKDYYKILGVGKNASKEEIKKAYRRLAVVHHPDKNPGDAAAEERFKDLQEASETLLDEGRRARYDSGEDLMEGPAGMGGFGGGSAGAGVQVDPEVLFRMMNGGGFRFGGRGFEF</sequence>
<dbReference type="InterPro" id="IPR036869">
    <property type="entry name" value="J_dom_sf"/>
</dbReference>
<keyword evidence="4" id="KW-1185">Reference proteome</keyword>
<reference evidence="3" key="1">
    <citation type="journal article" date="2020" name="Stud. Mycol.">
        <title>101 Dothideomycetes genomes: a test case for predicting lifestyles and emergence of pathogens.</title>
        <authorList>
            <person name="Haridas S."/>
            <person name="Albert R."/>
            <person name="Binder M."/>
            <person name="Bloem J."/>
            <person name="Labutti K."/>
            <person name="Salamov A."/>
            <person name="Andreopoulos B."/>
            <person name="Baker S."/>
            <person name="Barry K."/>
            <person name="Bills G."/>
            <person name="Bluhm B."/>
            <person name="Cannon C."/>
            <person name="Castanera R."/>
            <person name="Culley D."/>
            <person name="Daum C."/>
            <person name="Ezra D."/>
            <person name="Gonzalez J."/>
            <person name="Henrissat B."/>
            <person name="Kuo A."/>
            <person name="Liang C."/>
            <person name="Lipzen A."/>
            <person name="Lutzoni F."/>
            <person name="Magnuson J."/>
            <person name="Mondo S."/>
            <person name="Nolan M."/>
            <person name="Ohm R."/>
            <person name="Pangilinan J."/>
            <person name="Park H.-J."/>
            <person name="Ramirez L."/>
            <person name="Alfaro M."/>
            <person name="Sun H."/>
            <person name="Tritt A."/>
            <person name="Yoshinaga Y."/>
            <person name="Zwiers L.-H."/>
            <person name="Turgeon B."/>
            <person name="Goodwin S."/>
            <person name="Spatafora J."/>
            <person name="Crous P."/>
            <person name="Grigoriev I."/>
        </authorList>
    </citation>
    <scope>NUCLEOTIDE SEQUENCE</scope>
    <source>
        <strain evidence="3">CBS 480.64</strain>
    </source>
</reference>
<dbReference type="Pfam" id="PF13432">
    <property type="entry name" value="TPR_16"/>
    <property type="match status" value="1"/>
</dbReference>
<dbReference type="Gene3D" id="1.10.287.110">
    <property type="entry name" value="DnaJ domain"/>
    <property type="match status" value="1"/>
</dbReference>
<proteinExistence type="predicted"/>
<dbReference type="OrthoDB" id="10250354at2759"/>
<feature type="repeat" description="TPR" evidence="1">
    <location>
        <begin position="200"/>
        <end position="233"/>
    </location>
</feature>
<dbReference type="SMART" id="SM00271">
    <property type="entry name" value="DnaJ"/>
    <property type="match status" value="1"/>
</dbReference>
<dbReference type="InterPro" id="IPR001623">
    <property type="entry name" value="DnaJ_domain"/>
</dbReference>
<evidence type="ECO:0000313" key="3">
    <source>
        <dbReference type="EMBL" id="KAF2860811.1"/>
    </source>
</evidence>
<feature type="non-terminal residue" evidence="3">
    <location>
        <position position="483"/>
    </location>
</feature>
<dbReference type="PANTHER" id="PTHR44200:SF1">
    <property type="entry name" value="DNAJ HOMOLOG SUBFAMILY C MEMBER 7"/>
    <property type="match status" value="1"/>
</dbReference>
<dbReference type="EMBL" id="MU005978">
    <property type="protein sequence ID" value="KAF2860811.1"/>
    <property type="molecule type" value="Genomic_DNA"/>
</dbReference>
<gene>
    <name evidence="3" type="ORF">K470DRAFT_202787</name>
</gene>
<dbReference type="CDD" id="cd06257">
    <property type="entry name" value="DnaJ"/>
    <property type="match status" value="1"/>
</dbReference>
<dbReference type="Gene3D" id="1.25.40.10">
    <property type="entry name" value="Tetratricopeptide repeat domain"/>
    <property type="match status" value="1"/>
</dbReference>
<accession>A0A6A7BZX7</accession>
<dbReference type="Proteomes" id="UP000799421">
    <property type="component" value="Unassembled WGS sequence"/>
</dbReference>
<evidence type="ECO:0000256" key="1">
    <source>
        <dbReference type="PROSITE-ProRule" id="PRU00339"/>
    </source>
</evidence>
<dbReference type="Pfam" id="PF14559">
    <property type="entry name" value="TPR_19"/>
    <property type="match status" value="2"/>
</dbReference>
<feature type="domain" description="J" evidence="2">
    <location>
        <begin position="372"/>
        <end position="437"/>
    </location>
</feature>
<feature type="non-terminal residue" evidence="3">
    <location>
        <position position="1"/>
    </location>
</feature>
<protein>
    <submittedName>
        <fullName evidence="3">TPR-like protein</fullName>
    </submittedName>
</protein>
<dbReference type="SUPFAM" id="SSF48452">
    <property type="entry name" value="TPR-like"/>
    <property type="match status" value="2"/>
</dbReference>